<dbReference type="GO" id="GO:0016020">
    <property type="term" value="C:membrane"/>
    <property type="evidence" value="ECO:0007669"/>
    <property type="project" value="UniProtKB-SubCell"/>
</dbReference>
<evidence type="ECO:0000259" key="7">
    <source>
        <dbReference type="PROSITE" id="PS50835"/>
    </source>
</evidence>
<dbReference type="InterPro" id="IPR036179">
    <property type="entry name" value="Ig-like_dom_sf"/>
</dbReference>
<evidence type="ECO:0000256" key="2">
    <source>
        <dbReference type="ARBA" id="ARBA00022729"/>
    </source>
</evidence>
<dbReference type="InterPro" id="IPR051427">
    <property type="entry name" value="Nectin/Nectin-like"/>
</dbReference>
<dbReference type="SMART" id="SM00406">
    <property type="entry name" value="IGv"/>
    <property type="match status" value="2"/>
</dbReference>
<evidence type="ECO:0000256" key="5">
    <source>
        <dbReference type="ARBA" id="ARBA00023157"/>
    </source>
</evidence>
<dbReference type="InterPro" id="IPR013783">
    <property type="entry name" value="Ig-like_fold"/>
</dbReference>
<protein>
    <recommendedName>
        <fullName evidence="7">Ig-like domain-containing protein</fullName>
    </recommendedName>
</protein>
<dbReference type="GO" id="GO:0005912">
    <property type="term" value="C:adherens junction"/>
    <property type="evidence" value="ECO:0007669"/>
    <property type="project" value="TreeGrafter"/>
</dbReference>
<proteinExistence type="predicted"/>
<reference evidence="8 9" key="1">
    <citation type="submission" date="2020-03" db="EMBL/GenBank/DDBJ databases">
        <title>Dissostichus mawsoni Genome sequencing and assembly.</title>
        <authorList>
            <person name="Park H."/>
        </authorList>
    </citation>
    <scope>NUCLEOTIDE SEQUENCE [LARGE SCALE GENOMIC DNA]</scope>
    <source>
        <strain evidence="8">DM0001</strain>
        <tissue evidence="8">Muscle</tissue>
    </source>
</reference>
<dbReference type="GO" id="GO:0007157">
    <property type="term" value="P:heterophilic cell-cell adhesion via plasma membrane cell adhesion molecules"/>
    <property type="evidence" value="ECO:0007669"/>
    <property type="project" value="TreeGrafter"/>
</dbReference>
<evidence type="ECO:0000256" key="6">
    <source>
        <dbReference type="ARBA" id="ARBA00023180"/>
    </source>
</evidence>
<comment type="caution">
    <text evidence="8">The sequence shown here is derived from an EMBL/GenBank/DDBJ whole genome shotgun (WGS) entry which is preliminary data.</text>
</comment>
<dbReference type="Proteomes" id="UP000518266">
    <property type="component" value="Unassembled WGS sequence"/>
</dbReference>
<evidence type="ECO:0000313" key="8">
    <source>
        <dbReference type="EMBL" id="KAF3839295.1"/>
    </source>
</evidence>
<gene>
    <name evidence="8" type="ORF">F7725_018012</name>
</gene>
<sequence length="288" mass="31320">MGDAGSYTCIVTAFPSGVFEGTTKLVVKVLEAQQLKMEPEVTGYLGQEVTLRCQYIPGTEDDIISQVLWELKTPEGEEITIIVSNAESGVSVQDSSLKGRAKIAEQSLIIQDVEMRDAGLYTCSVTAFPSGVFEGTTKLVVQVLEGQQLKMEPEVTGYLGQEVTLRCQYIPGTKDDILSQVLWELKTPEGEEITIIVSNAESGVSVQDSSLKGRAKIAEQSLIIQDVEMRDAGSYTCIVTAFPSGVFEGTTKLVVQVLEGQQLKMEPEVTGYLGEEVTLRCQYIPGTE</sequence>
<dbReference type="SMART" id="SM00409">
    <property type="entry name" value="IG"/>
    <property type="match status" value="2"/>
</dbReference>
<dbReference type="PANTHER" id="PTHR23277:SF108">
    <property type="entry name" value="FASCICLIN-3"/>
    <property type="match status" value="1"/>
</dbReference>
<dbReference type="EMBL" id="JAAKFY010000021">
    <property type="protein sequence ID" value="KAF3839295.1"/>
    <property type="molecule type" value="Genomic_DNA"/>
</dbReference>
<keyword evidence="6" id="KW-0325">Glycoprotein</keyword>
<evidence type="ECO:0000313" key="9">
    <source>
        <dbReference type="Proteomes" id="UP000518266"/>
    </source>
</evidence>
<dbReference type="SUPFAM" id="SSF48726">
    <property type="entry name" value="Immunoglobulin"/>
    <property type="match status" value="2"/>
</dbReference>
<organism evidence="8 9">
    <name type="scientific">Dissostichus mawsoni</name>
    <name type="common">Antarctic cod</name>
    <dbReference type="NCBI Taxonomy" id="36200"/>
    <lineage>
        <taxon>Eukaryota</taxon>
        <taxon>Metazoa</taxon>
        <taxon>Chordata</taxon>
        <taxon>Craniata</taxon>
        <taxon>Vertebrata</taxon>
        <taxon>Euteleostomi</taxon>
        <taxon>Actinopterygii</taxon>
        <taxon>Neopterygii</taxon>
        <taxon>Teleostei</taxon>
        <taxon>Neoteleostei</taxon>
        <taxon>Acanthomorphata</taxon>
        <taxon>Eupercaria</taxon>
        <taxon>Perciformes</taxon>
        <taxon>Notothenioidei</taxon>
        <taxon>Nototheniidae</taxon>
        <taxon>Dissostichus</taxon>
    </lineage>
</organism>
<dbReference type="PANTHER" id="PTHR23277">
    <property type="entry name" value="NECTIN-RELATED"/>
    <property type="match status" value="1"/>
</dbReference>
<feature type="domain" description="Ig-like" evidence="7">
    <location>
        <begin position="160"/>
        <end position="254"/>
    </location>
</feature>
<keyword evidence="4" id="KW-0472">Membrane</keyword>
<accession>A0A7J5XQA4</accession>
<keyword evidence="3" id="KW-0677">Repeat</keyword>
<dbReference type="GO" id="GO:0007156">
    <property type="term" value="P:homophilic cell adhesion via plasma membrane adhesion molecules"/>
    <property type="evidence" value="ECO:0007669"/>
    <property type="project" value="TreeGrafter"/>
</dbReference>
<comment type="subcellular location">
    <subcellularLocation>
        <location evidence="1">Membrane</location>
    </subcellularLocation>
</comment>
<keyword evidence="9" id="KW-1185">Reference proteome</keyword>
<dbReference type="AlphaFoldDB" id="A0A7J5XQA4"/>
<evidence type="ECO:0000256" key="1">
    <source>
        <dbReference type="ARBA" id="ARBA00004370"/>
    </source>
</evidence>
<name>A0A7J5XQA4_DISMA</name>
<keyword evidence="5" id="KW-1015">Disulfide bond</keyword>
<evidence type="ECO:0000256" key="3">
    <source>
        <dbReference type="ARBA" id="ARBA00022737"/>
    </source>
</evidence>
<dbReference type="InterPro" id="IPR013106">
    <property type="entry name" value="Ig_V-set"/>
</dbReference>
<keyword evidence="2" id="KW-0732">Signal</keyword>
<feature type="domain" description="Ig-like" evidence="7">
    <location>
        <begin position="46"/>
        <end position="140"/>
    </location>
</feature>
<dbReference type="InterPro" id="IPR003599">
    <property type="entry name" value="Ig_sub"/>
</dbReference>
<dbReference type="OrthoDB" id="9948163at2759"/>
<dbReference type="Gene3D" id="2.60.40.10">
    <property type="entry name" value="Immunoglobulins"/>
    <property type="match status" value="2"/>
</dbReference>
<dbReference type="Pfam" id="PF07686">
    <property type="entry name" value="V-set"/>
    <property type="match status" value="2"/>
</dbReference>
<evidence type="ECO:0000256" key="4">
    <source>
        <dbReference type="ARBA" id="ARBA00023136"/>
    </source>
</evidence>
<dbReference type="InterPro" id="IPR007110">
    <property type="entry name" value="Ig-like_dom"/>
</dbReference>
<dbReference type="PROSITE" id="PS50835">
    <property type="entry name" value="IG_LIKE"/>
    <property type="match status" value="2"/>
</dbReference>